<keyword evidence="3" id="KW-1185">Reference proteome</keyword>
<organism evidence="2 3">
    <name type="scientific">Shivajiella indica</name>
    <dbReference type="NCBI Taxonomy" id="872115"/>
    <lineage>
        <taxon>Bacteria</taxon>
        <taxon>Pseudomonadati</taxon>
        <taxon>Bacteroidota</taxon>
        <taxon>Cytophagia</taxon>
        <taxon>Cytophagales</taxon>
        <taxon>Cyclobacteriaceae</taxon>
        <taxon>Shivajiella</taxon>
    </lineage>
</organism>
<name>A0ABW5BCM8_9BACT</name>
<comment type="caution">
    <text evidence="2">The sequence shown here is derived from an EMBL/GenBank/DDBJ whole genome shotgun (WGS) entry which is preliminary data.</text>
</comment>
<evidence type="ECO:0000259" key="1">
    <source>
        <dbReference type="Pfam" id="PF18998"/>
    </source>
</evidence>
<dbReference type="RefSeq" id="WP_380804561.1">
    <property type="nucleotide sequence ID" value="NZ_JBHUIV010000020.1"/>
</dbReference>
<evidence type="ECO:0000313" key="2">
    <source>
        <dbReference type="EMBL" id="MFD2202919.1"/>
    </source>
</evidence>
<accession>A0ABW5BCM8</accession>
<reference evidence="3" key="1">
    <citation type="journal article" date="2019" name="Int. J. Syst. Evol. Microbiol.">
        <title>The Global Catalogue of Microorganisms (GCM) 10K type strain sequencing project: providing services to taxonomists for standard genome sequencing and annotation.</title>
        <authorList>
            <consortium name="The Broad Institute Genomics Platform"/>
            <consortium name="The Broad Institute Genome Sequencing Center for Infectious Disease"/>
            <person name="Wu L."/>
            <person name="Ma J."/>
        </authorList>
    </citation>
    <scope>NUCLEOTIDE SEQUENCE [LARGE SCALE GENOMIC DNA]</scope>
    <source>
        <strain evidence="3">KCTC 19812</strain>
    </source>
</reference>
<evidence type="ECO:0000313" key="3">
    <source>
        <dbReference type="Proteomes" id="UP001597414"/>
    </source>
</evidence>
<dbReference type="Proteomes" id="UP001597414">
    <property type="component" value="Unassembled WGS sequence"/>
</dbReference>
<dbReference type="EMBL" id="JBHUIV010000020">
    <property type="protein sequence ID" value="MFD2202919.1"/>
    <property type="molecule type" value="Genomic_DNA"/>
</dbReference>
<sequence>MRKKNLVLIFFMLILLQLTSCVEFGFLDEGKYSQNIEIHEIEVGSKVELVAEPNPGFVFSHWARNGEIVSNKETYVFTMPDKEINLTANFTRE</sequence>
<gene>
    <name evidence="2" type="ORF">ACFSKV_15180</name>
</gene>
<protein>
    <recommendedName>
        <fullName evidence="1">Bacterial repeat domain-containing protein</fullName>
    </recommendedName>
</protein>
<dbReference type="Pfam" id="PF18998">
    <property type="entry name" value="Flg_new_2"/>
    <property type="match status" value="1"/>
</dbReference>
<proteinExistence type="predicted"/>
<feature type="domain" description="Bacterial repeat" evidence="1">
    <location>
        <begin position="43"/>
        <end position="92"/>
    </location>
</feature>
<dbReference type="InterPro" id="IPR044060">
    <property type="entry name" value="Bacterial_rp_domain"/>
</dbReference>